<dbReference type="PANTHER" id="PTHR40020">
    <property type="entry name" value="CYTOCHROME C OXIDASE ASSEMBLY FACTOR 2"/>
    <property type="match status" value="1"/>
</dbReference>
<proteinExistence type="predicted"/>
<keyword evidence="4" id="KW-1185">Reference proteome</keyword>
<name>A0AAN9YHE0_9PEZI</name>
<keyword evidence="2" id="KW-0732">Signal</keyword>
<evidence type="ECO:0000256" key="1">
    <source>
        <dbReference type="SAM" id="MobiDB-lite"/>
    </source>
</evidence>
<dbReference type="GO" id="GO:0033617">
    <property type="term" value="P:mitochondrial respiratory chain complex IV assembly"/>
    <property type="evidence" value="ECO:0007669"/>
    <property type="project" value="TreeGrafter"/>
</dbReference>
<dbReference type="Proteomes" id="UP001320245">
    <property type="component" value="Unassembled WGS sequence"/>
</dbReference>
<evidence type="ECO:0000313" key="4">
    <source>
        <dbReference type="Proteomes" id="UP001320245"/>
    </source>
</evidence>
<evidence type="ECO:0000313" key="3">
    <source>
        <dbReference type="EMBL" id="KAK7743089.1"/>
    </source>
</evidence>
<feature type="chain" id="PRO_5042933542" evidence="2">
    <location>
        <begin position="26"/>
        <end position="145"/>
    </location>
</feature>
<dbReference type="AlphaFoldDB" id="A0AAN9YHE0"/>
<sequence length="145" mass="15778">MGWSRMTSSLFATTALGSFFVVALPHLLPCPAPRVTYADGEIVVDQDGKRRRRRRPTSQAQDAEAATKDGVVQLNNITQEDLGPRVPVMWRAGALGIADQAGSAEGDGDGANGRMRITATYRRGIRHQSSRLAWIDLRIDMGSRG</sequence>
<dbReference type="EMBL" id="JAJSPL020000014">
    <property type="protein sequence ID" value="KAK7743089.1"/>
    <property type="molecule type" value="Genomic_DNA"/>
</dbReference>
<accession>A0AAN9YHE0</accession>
<feature type="signal peptide" evidence="2">
    <location>
        <begin position="1"/>
        <end position="25"/>
    </location>
</feature>
<feature type="region of interest" description="Disordered" evidence="1">
    <location>
        <begin position="46"/>
        <end position="66"/>
    </location>
</feature>
<reference evidence="3 4" key="1">
    <citation type="journal article" date="2023" name="PLoS ONE">
        <title>Cytospora paraplurivora sp. nov. isolated from orchards with fruit tree decline syndrome in Ontario, Canada.</title>
        <authorList>
            <person name="Ilyukhin E."/>
            <person name="Nguyen H.D.T."/>
            <person name="Castle A.J."/>
            <person name="Ellouze W."/>
        </authorList>
    </citation>
    <scope>NUCLEOTIDE SEQUENCE [LARGE SCALE GENOMIC DNA]</scope>
    <source>
        <strain evidence="3 4">FDS-564</strain>
    </source>
</reference>
<organism evidence="3 4">
    <name type="scientific">Cytospora paraplurivora</name>
    <dbReference type="NCBI Taxonomy" id="2898453"/>
    <lineage>
        <taxon>Eukaryota</taxon>
        <taxon>Fungi</taxon>
        <taxon>Dikarya</taxon>
        <taxon>Ascomycota</taxon>
        <taxon>Pezizomycotina</taxon>
        <taxon>Sordariomycetes</taxon>
        <taxon>Sordariomycetidae</taxon>
        <taxon>Diaporthales</taxon>
        <taxon>Cytosporaceae</taxon>
        <taxon>Cytospora</taxon>
    </lineage>
</organism>
<dbReference type="PANTHER" id="PTHR40020:SF1">
    <property type="entry name" value="CYTOCHROME C OXIDASE ASSEMBLY FACTOR 2"/>
    <property type="match status" value="1"/>
</dbReference>
<comment type="caution">
    <text evidence="3">The sequence shown here is derived from an EMBL/GenBank/DDBJ whole genome shotgun (WGS) entry which is preliminary data.</text>
</comment>
<dbReference type="GO" id="GO:0005759">
    <property type="term" value="C:mitochondrial matrix"/>
    <property type="evidence" value="ECO:0007669"/>
    <property type="project" value="TreeGrafter"/>
</dbReference>
<protein>
    <submittedName>
        <fullName evidence="3">Uncharacterized protein</fullName>
    </submittedName>
</protein>
<evidence type="ECO:0000256" key="2">
    <source>
        <dbReference type="SAM" id="SignalP"/>
    </source>
</evidence>
<gene>
    <name evidence="3" type="ORF">SLS53_004174</name>
</gene>